<keyword evidence="2" id="KW-1185">Reference proteome</keyword>
<dbReference type="Proteomes" id="UP000250078">
    <property type="component" value="Unassembled WGS sequence"/>
</dbReference>
<organism evidence="1 2">
    <name type="scientific">Cenococcum geophilum 1.58</name>
    <dbReference type="NCBI Taxonomy" id="794803"/>
    <lineage>
        <taxon>Eukaryota</taxon>
        <taxon>Fungi</taxon>
        <taxon>Dikarya</taxon>
        <taxon>Ascomycota</taxon>
        <taxon>Pezizomycotina</taxon>
        <taxon>Dothideomycetes</taxon>
        <taxon>Pleosporomycetidae</taxon>
        <taxon>Gloniales</taxon>
        <taxon>Gloniaceae</taxon>
        <taxon>Cenococcum</taxon>
    </lineage>
</organism>
<proteinExistence type="predicted"/>
<gene>
    <name evidence="1" type="ORF">K441DRAFT_324939</name>
</gene>
<name>A0ACC8EPE5_9PEZI</name>
<sequence length="708" mass="77574">MFRNIDISRNSWCCLVVSENSASLGSPCLSALTTRSTSLPSKISNNVPMARPASETEEIQLQDSVDWLKGAFVARRDVSTGTGLSRNTIPSEKEECEISSAPHDVPQYAPTAEAPPPPGVPIPHVQVPVPRDPRDRTVNRKLRGIHIFMITISGVLGVGLYVRSSSILRIGGPGAVLISFALLGLLAWLVMQCIAEMLCIWPISGALVEFVHTFVDEDLAITVGVVYWFTFSMTFSALISATAGEADFWDPGKPILGVVIFLIVPLFLIIFNSFGVEIYGFTELVGGFTKLTFAFILIVCMIAINLGAGPGESIGTKLYRGSIFEHDEDVATSWTVALFMCLSIAAFAFVGVEITAATALEARARPRADGRGTASISVKFSATWTSFIAAVIYFLGGLLMSLNVPWDDPGLPRASWLNPPTNSTSSSTKGQSNSGFVLSANKSGIPSLGSAFTVFLLITALTAANTSLYVASRTLFGLTRELHYGRWYSLTTLLAFFGRTNNYKVPVRAMFLSCCLLWVPFLYLSPHDTPGTAIATLLEVLSNMGSVGCVMVWACECWAFVRFYHCMSRHRAEFRADDRFAHVRRFDFVEDDDRYPWRGHGQPFTVVLALAGCLFILVVANGAALWKGFNKTSFLSAYLAPLFFIAFWVCLKVYRYGGLTNVEWGLVDLSDADAVKRRITRLDNIRFRATGDENDVGPKGWGNLWGLW</sequence>
<evidence type="ECO:0000313" key="1">
    <source>
        <dbReference type="EMBL" id="OCK88284.1"/>
    </source>
</evidence>
<dbReference type="EMBL" id="KV748245">
    <property type="protein sequence ID" value="OCK88284.1"/>
    <property type="molecule type" value="Genomic_DNA"/>
</dbReference>
<accession>A0ACC8EPE5</accession>
<protein>
    <submittedName>
        <fullName evidence="1">Uncharacterized protein</fullName>
    </submittedName>
</protein>
<reference evidence="1 2" key="1">
    <citation type="journal article" date="2016" name="Nat. Commun.">
        <title>Ectomycorrhizal ecology is imprinted in the genome of the dominant symbiotic fungus Cenococcum geophilum.</title>
        <authorList>
            <consortium name="DOE Joint Genome Institute"/>
            <person name="Peter M."/>
            <person name="Kohler A."/>
            <person name="Ohm R.A."/>
            <person name="Kuo A."/>
            <person name="Krutzmann J."/>
            <person name="Morin E."/>
            <person name="Arend M."/>
            <person name="Barry K.W."/>
            <person name="Binder M."/>
            <person name="Choi C."/>
            <person name="Clum A."/>
            <person name="Copeland A."/>
            <person name="Grisel N."/>
            <person name="Haridas S."/>
            <person name="Kipfer T."/>
            <person name="LaButti K."/>
            <person name="Lindquist E."/>
            <person name="Lipzen A."/>
            <person name="Maire R."/>
            <person name="Meier B."/>
            <person name="Mihaltcheva S."/>
            <person name="Molinier V."/>
            <person name="Murat C."/>
            <person name="Poggeler S."/>
            <person name="Quandt C.A."/>
            <person name="Sperisen C."/>
            <person name="Tritt A."/>
            <person name="Tisserant E."/>
            <person name="Crous P.W."/>
            <person name="Henrissat B."/>
            <person name="Nehls U."/>
            <person name="Egli S."/>
            <person name="Spatafora J.W."/>
            <person name="Grigoriev I.V."/>
            <person name="Martin F.M."/>
        </authorList>
    </citation>
    <scope>NUCLEOTIDE SEQUENCE [LARGE SCALE GENOMIC DNA]</scope>
    <source>
        <strain evidence="1 2">1.58</strain>
    </source>
</reference>
<evidence type="ECO:0000313" key="2">
    <source>
        <dbReference type="Proteomes" id="UP000250078"/>
    </source>
</evidence>